<dbReference type="Pfam" id="PF00534">
    <property type="entry name" value="Glycos_transf_1"/>
    <property type="match status" value="1"/>
</dbReference>
<dbReference type="AlphaFoldDB" id="A0A1T4LRP2"/>
<feature type="domain" description="Glycosyl transferase family 1" evidence="1">
    <location>
        <begin position="218"/>
        <end position="373"/>
    </location>
</feature>
<protein>
    <submittedName>
        <fullName evidence="3">Glycosyltransferase Family 4</fullName>
    </submittedName>
</protein>
<dbReference type="CDD" id="cd03811">
    <property type="entry name" value="GT4_GT28_WabH-like"/>
    <property type="match status" value="1"/>
</dbReference>
<reference evidence="3 4" key="1">
    <citation type="submission" date="2017-02" db="EMBL/GenBank/DDBJ databases">
        <authorList>
            <person name="Peterson S.W."/>
        </authorList>
    </citation>
    <scope>NUCLEOTIDE SEQUENCE [LARGE SCALE GENOMIC DNA]</scope>
    <source>
        <strain evidence="3 4">ATCC 700028</strain>
    </source>
</reference>
<dbReference type="PANTHER" id="PTHR46401:SF8">
    <property type="entry name" value="BLL6006 PROTEIN"/>
    <property type="match status" value="1"/>
</dbReference>
<dbReference type="GO" id="GO:0016757">
    <property type="term" value="F:glycosyltransferase activity"/>
    <property type="evidence" value="ECO:0007669"/>
    <property type="project" value="InterPro"/>
</dbReference>
<sequence>MKKNVVIRSGSLRMGGLERVLIEVLQNIDRNKFNLHLIIEDDCGEDNIFQRDIPEDLEYSFLKPKKLRDFTEYFKNRKKNIFYKMGYNLMMTVESIYTFYKLKRLLKNMGNIDVLVDYDTGASKYIDKLNVKKKIGWIHNSIPNLKRKESKIKRYGKRLDKYDHIVAICDEMKEEIESIYPFLRGRVSRIYNPFNFNRINSLSLDKSQCNKRDLEMLQERYYIGVSRLDTNQKDYDTLLKGYKRALEKGMKEKLYIVGDGPSKKEIKDKIEELGLKNSVYLLGQKKNPYIWIKNSLGFVHSSKFEGFGLVLVEAQILGKSVISSNCPVGPREILGNGEYGLIYKVGDFQELSEKFLEISNNESLRKSYEEKSKIRAKDFNSNGILREYENLIEGIN</sequence>
<dbReference type="InterPro" id="IPR001296">
    <property type="entry name" value="Glyco_trans_1"/>
</dbReference>
<keyword evidence="3" id="KW-0808">Transferase</keyword>
<dbReference type="PANTHER" id="PTHR46401">
    <property type="entry name" value="GLYCOSYLTRANSFERASE WBBK-RELATED"/>
    <property type="match status" value="1"/>
</dbReference>
<accession>A0A1T4LRP2</accession>
<organism evidence="3 4">
    <name type="scientific">Cetobacterium ceti</name>
    <dbReference type="NCBI Taxonomy" id="180163"/>
    <lineage>
        <taxon>Bacteria</taxon>
        <taxon>Fusobacteriati</taxon>
        <taxon>Fusobacteriota</taxon>
        <taxon>Fusobacteriia</taxon>
        <taxon>Fusobacteriales</taxon>
        <taxon>Fusobacteriaceae</taxon>
        <taxon>Cetobacterium</taxon>
    </lineage>
</organism>
<evidence type="ECO:0000259" key="2">
    <source>
        <dbReference type="Pfam" id="PF13439"/>
    </source>
</evidence>
<evidence type="ECO:0000313" key="4">
    <source>
        <dbReference type="Proteomes" id="UP000191153"/>
    </source>
</evidence>
<dbReference type="OrthoDB" id="9806653at2"/>
<dbReference type="Gene3D" id="3.40.50.2000">
    <property type="entry name" value="Glycogen Phosphorylase B"/>
    <property type="match status" value="2"/>
</dbReference>
<evidence type="ECO:0000313" key="3">
    <source>
        <dbReference type="EMBL" id="SJZ57412.1"/>
    </source>
</evidence>
<dbReference type="InterPro" id="IPR028098">
    <property type="entry name" value="Glyco_trans_4-like_N"/>
</dbReference>
<dbReference type="STRING" id="180163.SAMN02745174_00937"/>
<feature type="domain" description="Glycosyltransferase subfamily 4-like N-terminal" evidence="2">
    <location>
        <begin position="14"/>
        <end position="196"/>
    </location>
</feature>
<gene>
    <name evidence="3" type="ORF">SAMN02745174_00937</name>
</gene>
<dbReference type="EMBL" id="FUWX01000007">
    <property type="protein sequence ID" value="SJZ57412.1"/>
    <property type="molecule type" value="Genomic_DNA"/>
</dbReference>
<keyword evidence="4" id="KW-1185">Reference proteome</keyword>
<evidence type="ECO:0000259" key="1">
    <source>
        <dbReference type="Pfam" id="PF00534"/>
    </source>
</evidence>
<dbReference type="SUPFAM" id="SSF53756">
    <property type="entry name" value="UDP-Glycosyltransferase/glycogen phosphorylase"/>
    <property type="match status" value="1"/>
</dbReference>
<dbReference type="Proteomes" id="UP000191153">
    <property type="component" value="Unassembled WGS sequence"/>
</dbReference>
<dbReference type="RefSeq" id="WP_078693456.1">
    <property type="nucleotide sequence ID" value="NZ_FUWX01000007.1"/>
</dbReference>
<dbReference type="Pfam" id="PF13439">
    <property type="entry name" value="Glyco_transf_4"/>
    <property type="match status" value="1"/>
</dbReference>
<name>A0A1T4LRP2_9FUSO</name>
<proteinExistence type="predicted"/>